<evidence type="ECO:0000256" key="3">
    <source>
        <dbReference type="ARBA" id="ARBA00022801"/>
    </source>
</evidence>
<dbReference type="Proteomes" id="UP001500571">
    <property type="component" value="Unassembled WGS sequence"/>
</dbReference>
<evidence type="ECO:0000313" key="6">
    <source>
        <dbReference type="Proteomes" id="UP001500571"/>
    </source>
</evidence>
<evidence type="ECO:0000256" key="2">
    <source>
        <dbReference type="ARBA" id="ARBA00022723"/>
    </source>
</evidence>
<accession>A0ABN2Q807</accession>
<organism evidence="5 6">
    <name type="scientific">Nocardioides panacihumi</name>
    <dbReference type="NCBI Taxonomy" id="400774"/>
    <lineage>
        <taxon>Bacteria</taxon>
        <taxon>Bacillati</taxon>
        <taxon>Actinomycetota</taxon>
        <taxon>Actinomycetes</taxon>
        <taxon>Propionibacteriales</taxon>
        <taxon>Nocardioidaceae</taxon>
        <taxon>Nocardioides</taxon>
    </lineage>
</organism>
<dbReference type="PANTHER" id="PTHR43270">
    <property type="entry name" value="BETA-ALA-HIS DIPEPTIDASE"/>
    <property type="match status" value="1"/>
</dbReference>
<dbReference type="Gene3D" id="3.30.70.360">
    <property type="match status" value="1"/>
</dbReference>
<comment type="caution">
    <text evidence="5">The sequence shown here is derived from an EMBL/GenBank/DDBJ whole genome shotgun (WGS) entry which is preliminary data.</text>
</comment>
<keyword evidence="6" id="KW-1185">Reference proteome</keyword>
<dbReference type="InterPro" id="IPR011650">
    <property type="entry name" value="Peptidase_M20_dimer"/>
</dbReference>
<dbReference type="EMBL" id="BAAAPB010000001">
    <property type="protein sequence ID" value="GAA1946559.1"/>
    <property type="molecule type" value="Genomic_DNA"/>
</dbReference>
<dbReference type="SUPFAM" id="SSF53187">
    <property type="entry name" value="Zn-dependent exopeptidases"/>
    <property type="match status" value="1"/>
</dbReference>
<evidence type="ECO:0000256" key="1">
    <source>
        <dbReference type="ARBA" id="ARBA00022670"/>
    </source>
</evidence>
<dbReference type="Pfam" id="PF07687">
    <property type="entry name" value="M20_dimer"/>
    <property type="match status" value="1"/>
</dbReference>
<gene>
    <name evidence="5" type="ORF">GCM10009798_01940</name>
</gene>
<evidence type="ECO:0000313" key="5">
    <source>
        <dbReference type="EMBL" id="GAA1946559.1"/>
    </source>
</evidence>
<protein>
    <recommendedName>
        <fullName evidence="4">Peptidase M20 dimerisation domain-containing protein</fullName>
    </recommendedName>
</protein>
<evidence type="ECO:0000259" key="4">
    <source>
        <dbReference type="Pfam" id="PF07687"/>
    </source>
</evidence>
<reference evidence="5 6" key="1">
    <citation type="journal article" date="2019" name="Int. J. Syst. Evol. Microbiol.">
        <title>The Global Catalogue of Microorganisms (GCM) 10K type strain sequencing project: providing services to taxonomists for standard genome sequencing and annotation.</title>
        <authorList>
            <consortium name="The Broad Institute Genomics Platform"/>
            <consortium name="The Broad Institute Genome Sequencing Center for Infectious Disease"/>
            <person name="Wu L."/>
            <person name="Ma J."/>
        </authorList>
    </citation>
    <scope>NUCLEOTIDE SEQUENCE [LARGE SCALE GENOMIC DNA]</scope>
    <source>
        <strain evidence="5 6">JCM 15309</strain>
    </source>
</reference>
<dbReference type="PANTHER" id="PTHR43270:SF12">
    <property type="entry name" value="SUCCINYL-DIAMINOPIMELATE DESUCCINYLASE"/>
    <property type="match status" value="1"/>
</dbReference>
<name>A0ABN2Q807_9ACTN</name>
<proteinExistence type="predicted"/>
<sequence>MVERMWTKPAITVTGFDAPKVAGASNTLSPVARARVTIRIAPGDTSANAVARLEEHLREHTPWGAQVTTTVVDTGEPIALEATGPAYDAARAAFTEAWDGTAPIDMGVGGSIPFIAEFLDAFPSASVLVTGVEDPDTRAHGANEGLHLAEFAKVVLAEALLLRNLGA</sequence>
<feature type="domain" description="Peptidase M20 dimerisation" evidence="4">
    <location>
        <begin position="6"/>
        <end position="64"/>
    </location>
</feature>
<dbReference type="Gene3D" id="3.40.630.10">
    <property type="entry name" value="Zn peptidases"/>
    <property type="match status" value="1"/>
</dbReference>
<keyword evidence="2" id="KW-0479">Metal-binding</keyword>
<keyword evidence="3" id="KW-0378">Hydrolase</keyword>
<dbReference type="InterPro" id="IPR051458">
    <property type="entry name" value="Cyt/Met_Dipeptidase"/>
</dbReference>
<keyword evidence="1" id="KW-0645">Protease</keyword>